<gene>
    <name evidence="2" type="ORF">MICPUCDRAFT_68293</name>
</gene>
<dbReference type="Proteomes" id="UP000001876">
    <property type="component" value="Unassembled WGS sequence"/>
</dbReference>
<proteinExistence type="predicted"/>
<protein>
    <submittedName>
        <fullName evidence="2">Predicted protein</fullName>
    </submittedName>
</protein>
<dbReference type="KEGG" id="mpp:MICPUCDRAFT_68293"/>
<sequence>MRSTRLALSCITQTGSPPGRDETSSRVVVVGVPGLIRHPRERVRRPLHRRALRLRRDVRLGLVVAPVLAAAVVPRVRDERPLLQLRPFVDWLAAAVAAAAPPRHRRRHQSPHLEGLPRASPANLVQGAHPHRRESVRRLRVRRRGAADETVFPSPREPRTPHRRLPSKRRHVPDDNEASPRARQHDVHAARVRQEADVAVHVRARAREHDHLLLASLEPVDGAHLEGLE</sequence>
<feature type="compositionally biased region" description="Basic and acidic residues" evidence="1">
    <location>
        <begin position="172"/>
        <end position="193"/>
    </location>
</feature>
<evidence type="ECO:0000313" key="3">
    <source>
        <dbReference type="Proteomes" id="UP000001876"/>
    </source>
</evidence>
<evidence type="ECO:0000256" key="1">
    <source>
        <dbReference type="SAM" id="MobiDB-lite"/>
    </source>
</evidence>
<feature type="compositionally biased region" description="Basic residues" evidence="1">
    <location>
        <begin position="161"/>
        <end position="171"/>
    </location>
</feature>
<name>C1MRU7_MICPC</name>
<feature type="region of interest" description="Disordered" evidence="1">
    <location>
        <begin position="100"/>
        <end position="193"/>
    </location>
</feature>
<dbReference type="GeneID" id="9684011"/>
<dbReference type="AlphaFoldDB" id="C1MRU7"/>
<reference evidence="2 3" key="1">
    <citation type="journal article" date="2009" name="Science">
        <title>Green evolution and dynamic adaptations revealed by genomes of the marine picoeukaryotes Micromonas.</title>
        <authorList>
            <person name="Worden A.Z."/>
            <person name="Lee J.H."/>
            <person name="Mock T."/>
            <person name="Rouze P."/>
            <person name="Simmons M.P."/>
            <person name="Aerts A.L."/>
            <person name="Allen A.E."/>
            <person name="Cuvelier M.L."/>
            <person name="Derelle E."/>
            <person name="Everett M.V."/>
            <person name="Foulon E."/>
            <person name="Grimwood J."/>
            <person name="Gundlach H."/>
            <person name="Henrissat B."/>
            <person name="Napoli C."/>
            <person name="McDonald S.M."/>
            <person name="Parker M.S."/>
            <person name="Rombauts S."/>
            <person name="Salamov A."/>
            <person name="Von Dassow P."/>
            <person name="Badger J.H."/>
            <person name="Coutinho P.M."/>
            <person name="Demir E."/>
            <person name="Dubchak I."/>
            <person name="Gentemann C."/>
            <person name="Eikrem W."/>
            <person name="Gready J.E."/>
            <person name="John U."/>
            <person name="Lanier W."/>
            <person name="Lindquist E.A."/>
            <person name="Lucas S."/>
            <person name="Mayer K.F."/>
            <person name="Moreau H."/>
            <person name="Not F."/>
            <person name="Otillar R."/>
            <person name="Panaud O."/>
            <person name="Pangilinan J."/>
            <person name="Paulsen I."/>
            <person name="Piegu B."/>
            <person name="Poliakov A."/>
            <person name="Robbens S."/>
            <person name="Schmutz J."/>
            <person name="Toulza E."/>
            <person name="Wyss T."/>
            <person name="Zelensky A."/>
            <person name="Zhou K."/>
            <person name="Armbrust E.V."/>
            <person name="Bhattacharya D."/>
            <person name="Goodenough U.W."/>
            <person name="Van de Peer Y."/>
            <person name="Grigoriev I.V."/>
        </authorList>
    </citation>
    <scope>NUCLEOTIDE SEQUENCE [LARGE SCALE GENOMIC DNA]</scope>
    <source>
        <strain evidence="2 3">CCMP1545</strain>
    </source>
</reference>
<evidence type="ECO:0000313" key="2">
    <source>
        <dbReference type="EMBL" id="EEH57027.1"/>
    </source>
</evidence>
<dbReference type="EMBL" id="GG663739">
    <property type="protein sequence ID" value="EEH57027.1"/>
    <property type="molecule type" value="Genomic_DNA"/>
</dbReference>
<accession>C1MRU7</accession>
<keyword evidence="3" id="KW-1185">Reference proteome</keyword>
<dbReference type="RefSeq" id="XP_003058572.1">
    <property type="nucleotide sequence ID" value="XM_003058526.1"/>
</dbReference>
<organism evidence="3">
    <name type="scientific">Micromonas pusilla (strain CCMP1545)</name>
    <name type="common">Picoplanktonic green alga</name>
    <dbReference type="NCBI Taxonomy" id="564608"/>
    <lineage>
        <taxon>Eukaryota</taxon>
        <taxon>Viridiplantae</taxon>
        <taxon>Chlorophyta</taxon>
        <taxon>Mamiellophyceae</taxon>
        <taxon>Mamiellales</taxon>
        <taxon>Mamiellaceae</taxon>
        <taxon>Micromonas</taxon>
    </lineage>
</organism>
<feature type="compositionally biased region" description="Basic residues" evidence="1">
    <location>
        <begin position="129"/>
        <end position="144"/>
    </location>
</feature>